<dbReference type="OrthoDB" id="5903604at2"/>
<sequence length="453" mass="53318">MNILIVGNGFDLSHYLPTKYDHFMDAMNAIENWDEDKGDMGFDDLFGKKYWHTDEETGEEWQNSFFQHTKAMYRTDEIKISVDQIKVLKEQLKDNVWYQYFSDHVREVKTWIDFENKIKNALYEISIFFLAVENVAKKNSQFSSVITHDEKVNNSVLINKHTSSVLDLLGILDCTFYKWLDGNLEQCSCNDEWINTRYKVKEKFIQENKLYKKIKFEAVENHLQSNINNFSQLFNEYLLLIESLFSKKIPSMKSDLKILKMSKIDKVFSFNYTSTFEHLYGTVGVDFLHGKISKNKEEVNIVLGVSELDKHSLMKYGFYGFLKYHQKLLNDTDYLFLDDSTELVQEIFSSSDYLDLGTNFNFYIWGHSLDSSDEQYIKELFSLNTDVDQNVRVIVLYFNKQAKFDSLANLLDILEKEKVEKWMKKGWLKFEENPDIAKLNGIEPVELPKISAS</sequence>
<evidence type="ECO:0008006" key="3">
    <source>
        <dbReference type="Google" id="ProtNLM"/>
    </source>
</evidence>
<dbReference type="EMBL" id="RAXV01000014">
    <property type="protein sequence ID" value="RKG31637.1"/>
    <property type="molecule type" value="Genomic_DNA"/>
</dbReference>
<protein>
    <recommendedName>
        <fullName evidence="3">Bacteriophage abortive infection AbiH</fullName>
    </recommendedName>
</protein>
<dbReference type="RefSeq" id="WP_120402368.1">
    <property type="nucleotide sequence ID" value="NZ_RAXV01000014.1"/>
</dbReference>
<reference evidence="1 2" key="1">
    <citation type="submission" date="2018-09" db="EMBL/GenBank/DDBJ databases">
        <title>The draft genome of Acinetobacter spp. strains.</title>
        <authorList>
            <person name="Qin J."/>
            <person name="Feng Y."/>
            <person name="Zong Z."/>
        </authorList>
    </citation>
    <scope>NUCLEOTIDE SEQUENCE [LARGE SCALE GENOMIC DNA]</scope>
    <source>
        <strain evidence="1 2">WCHAc060012</strain>
    </source>
</reference>
<dbReference type="Pfam" id="PF14253">
    <property type="entry name" value="AbiH"/>
    <property type="match status" value="1"/>
</dbReference>
<proteinExistence type="predicted"/>
<organism evidence="1 2">
    <name type="scientific">Acinetobacter tianfuensis</name>
    <dbReference type="NCBI Taxonomy" id="2419603"/>
    <lineage>
        <taxon>Bacteria</taxon>
        <taxon>Pseudomonadati</taxon>
        <taxon>Pseudomonadota</taxon>
        <taxon>Gammaproteobacteria</taxon>
        <taxon>Moraxellales</taxon>
        <taxon>Moraxellaceae</taxon>
        <taxon>Acinetobacter</taxon>
    </lineage>
</organism>
<name>A0A3A8E9W3_9GAMM</name>
<dbReference type="InterPro" id="IPR025935">
    <property type="entry name" value="AbiH"/>
</dbReference>
<comment type="caution">
    <text evidence="1">The sequence shown here is derived from an EMBL/GenBank/DDBJ whole genome shotgun (WGS) entry which is preliminary data.</text>
</comment>
<evidence type="ECO:0000313" key="1">
    <source>
        <dbReference type="EMBL" id="RKG31637.1"/>
    </source>
</evidence>
<evidence type="ECO:0000313" key="2">
    <source>
        <dbReference type="Proteomes" id="UP000282388"/>
    </source>
</evidence>
<gene>
    <name evidence="1" type="ORF">D7V32_08040</name>
</gene>
<keyword evidence="2" id="KW-1185">Reference proteome</keyword>
<dbReference type="Proteomes" id="UP000282388">
    <property type="component" value="Unassembled WGS sequence"/>
</dbReference>
<accession>A0A3A8E9W3</accession>
<dbReference type="AlphaFoldDB" id="A0A3A8E9W3"/>